<organism evidence="1 2">
    <name type="scientific">Neurospora crassa (strain ATCC 24698 / 74-OR23-1A / CBS 708.71 / DSM 1257 / FGSC 987)</name>
    <dbReference type="NCBI Taxonomy" id="367110"/>
    <lineage>
        <taxon>Eukaryota</taxon>
        <taxon>Fungi</taxon>
        <taxon>Dikarya</taxon>
        <taxon>Ascomycota</taxon>
        <taxon>Pezizomycotina</taxon>
        <taxon>Sordariomycetes</taxon>
        <taxon>Sordariomycetidae</taxon>
        <taxon>Sordariales</taxon>
        <taxon>Sordariaceae</taxon>
        <taxon>Neurospora</taxon>
    </lineage>
</organism>
<keyword evidence="2" id="KW-1185">Reference proteome</keyword>
<dbReference type="AlphaFoldDB" id="V5INQ9"/>
<name>V5INQ9_NEUCR</name>
<dbReference type="EMBL" id="CM002239">
    <property type="protein sequence ID" value="ESA42799.1"/>
    <property type="molecule type" value="Genomic_DNA"/>
</dbReference>
<dbReference type="GeneID" id="23569636"/>
<sequence>MYFLTPFQARYYCLAWSSRSRMQKDCIAVQYSRHAKRSCIQSSRFRIRRGELNSHAFSLVNRLQHQILRAICSNRRRFPLAKVQTHMRRSDHTERGVLQSLSSCLLESPS</sequence>
<evidence type="ECO:0000313" key="2">
    <source>
        <dbReference type="Proteomes" id="UP000001805"/>
    </source>
</evidence>
<accession>V5INQ9</accession>
<evidence type="ECO:0000313" key="1">
    <source>
        <dbReference type="EMBL" id="ESA42799.1"/>
    </source>
</evidence>
<protein>
    <submittedName>
        <fullName evidence="1">Uncharacterized protein</fullName>
    </submittedName>
</protein>
<gene>
    <name evidence="1" type="ORF">NCU16754</name>
</gene>
<proteinExistence type="predicted"/>
<dbReference type="Proteomes" id="UP000001805">
    <property type="component" value="Chromosome 4, Linkage Group IV"/>
</dbReference>
<dbReference type="RefSeq" id="XP_011394369.1">
    <property type="nucleotide sequence ID" value="XM_011396067.1"/>
</dbReference>
<dbReference type="InParanoid" id="V5INQ9"/>
<dbReference type="KEGG" id="ncr:NCU16754"/>
<dbReference type="VEuPathDB" id="FungiDB:NCU16754"/>
<reference evidence="1 2" key="1">
    <citation type="journal article" date="2003" name="Nature">
        <title>The genome sequence of the filamentous fungus Neurospora crassa.</title>
        <authorList>
            <person name="Galagan J.E."/>
            <person name="Calvo S.E."/>
            <person name="Borkovich K.A."/>
            <person name="Selker E.U."/>
            <person name="Read N.D."/>
            <person name="Jaffe D."/>
            <person name="FitzHugh W."/>
            <person name="Ma L.J."/>
            <person name="Smirnov S."/>
            <person name="Purcell S."/>
            <person name="Rehman B."/>
            <person name="Elkins T."/>
            <person name="Engels R."/>
            <person name="Wang S."/>
            <person name="Nielsen C.B."/>
            <person name="Butler J."/>
            <person name="Endrizzi M."/>
            <person name="Qui D."/>
            <person name="Ianakiev P."/>
            <person name="Bell-Pedersen D."/>
            <person name="Nelson M.A."/>
            <person name="Werner-Washburne M."/>
            <person name="Selitrennikoff C.P."/>
            <person name="Kinsey J.A."/>
            <person name="Braun E.L."/>
            <person name="Zelter A."/>
            <person name="Schulte U."/>
            <person name="Kothe G.O."/>
            <person name="Jedd G."/>
            <person name="Mewes W."/>
            <person name="Staben C."/>
            <person name="Marcotte E."/>
            <person name="Greenberg D."/>
            <person name="Roy A."/>
            <person name="Foley K."/>
            <person name="Naylor J."/>
            <person name="Stange-Thomann N."/>
            <person name="Barrett R."/>
            <person name="Gnerre S."/>
            <person name="Kamal M."/>
            <person name="Kamvysselis M."/>
            <person name="Mauceli E."/>
            <person name="Bielke C."/>
            <person name="Rudd S."/>
            <person name="Frishman D."/>
            <person name="Krystofova S."/>
            <person name="Rasmussen C."/>
            <person name="Metzenberg R.L."/>
            <person name="Perkins D.D."/>
            <person name="Kroken S."/>
            <person name="Cogoni C."/>
            <person name="Macino G."/>
            <person name="Catcheside D."/>
            <person name="Li W."/>
            <person name="Pratt R.J."/>
            <person name="Osmani S.A."/>
            <person name="DeSouza C.P."/>
            <person name="Glass L."/>
            <person name="Orbach M.J."/>
            <person name="Berglund J.A."/>
            <person name="Voelker R."/>
            <person name="Yarden O."/>
            <person name="Plamann M."/>
            <person name="Seiler S."/>
            <person name="Dunlap J."/>
            <person name="Radford A."/>
            <person name="Aramayo R."/>
            <person name="Natvig D.O."/>
            <person name="Alex L.A."/>
            <person name="Mannhaupt G."/>
            <person name="Ebbole D.J."/>
            <person name="Freitag M."/>
            <person name="Paulsen I."/>
            <person name="Sachs M.S."/>
            <person name="Lander E.S."/>
            <person name="Nusbaum C."/>
            <person name="Birren B."/>
        </authorList>
    </citation>
    <scope>NUCLEOTIDE SEQUENCE [LARGE SCALE GENOMIC DNA]</scope>
    <source>
        <strain evidence="2">ATCC 24698 / 74-OR23-1A / CBS 708.71 / DSM 1257 / FGSC 987</strain>
    </source>
</reference>